<organism evidence="2 3">
    <name type="scientific">Stylosanthes scabra</name>
    <dbReference type="NCBI Taxonomy" id="79078"/>
    <lineage>
        <taxon>Eukaryota</taxon>
        <taxon>Viridiplantae</taxon>
        <taxon>Streptophyta</taxon>
        <taxon>Embryophyta</taxon>
        <taxon>Tracheophyta</taxon>
        <taxon>Spermatophyta</taxon>
        <taxon>Magnoliopsida</taxon>
        <taxon>eudicotyledons</taxon>
        <taxon>Gunneridae</taxon>
        <taxon>Pentapetalae</taxon>
        <taxon>rosids</taxon>
        <taxon>fabids</taxon>
        <taxon>Fabales</taxon>
        <taxon>Fabaceae</taxon>
        <taxon>Papilionoideae</taxon>
        <taxon>50 kb inversion clade</taxon>
        <taxon>dalbergioids sensu lato</taxon>
        <taxon>Dalbergieae</taxon>
        <taxon>Pterocarpus clade</taxon>
        <taxon>Stylosanthes</taxon>
    </lineage>
</organism>
<evidence type="ECO:0000256" key="1">
    <source>
        <dbReference type="SAM" id="MobiDB-lite"/>
    </source>
</evidence>
<keyword evidence="3" id="KW-1185">Reference proteome</keyword>
<sequence length="173" mass="19466">MQNLQGKFDGEEKRILTLELQGGRKVGLLQEVRGLLQQQQSSTQNNNEELHRGTNMASRELVATNSSLKLPYGMGFGNPVWVEEILKEILSILRNIKAHAMKAKGLPATQQPSHPRDRMSPKPPMDPLLLNPQWGGSNSNTTQTVPEPDEGDPPLIRSKPRRSRCHGFFQYFD</sequence>
<proteinExistence type="predicted"/>
<reference evidence="2 3" key="1">
    <citation type="journal article" date="2023" name="Plants (Basel)">
        <title>Bridging the Gap: Combining Genomics and Transcriptomics Approaches to Understand Stylosanthes scabra, an Orphan Legume from the Brazilian Caatinga.</title>
        <authorList>
            <person name="Ferreira-Neto J.R.C."/>
            <person name="da Silva M.D."/>
            <person name="Binneck E."/>
            <person name="de Melo N.F."/>
            <person name="da Silva R.H."/>
            <person name="de Melo A.L.T.M."/>
            <person name="Pandolfi V."/>
            <person name="Bustamante F.O."/>
            <person name="Brasileiro-Vidal A.C."/>
            <person name="Benko-Iseppon A.M."/>
        </authorList>
    </citation>
    <scope>NUCLEOTIDE SEQUENCE [LARGE SCALE GENOMIC DNA]</scope>
    <source>
        <tissue evidence="2">Leaves</tissue>
    </source>
</reference>
<dbReference type="EMBL" id="JASCZI010091720">
    <property type="protein sequence ID" value="MED6151075.1"/>
    <property type="molecule type" value="Genomic_DNA"/>
</dbReference>
<feature type="region of interest" description="Disordered" evidence="1">
    <location>
        <begin position="104"/>
        <end position="161"/>
    </location>
</feature>
<evidence type="ECO:0000313" key="3">
    <source>
        <dbReference type="Proteomes" id="UP001341840"/>
    </source>
</evidence>
<evidence type="ECO:0000313" key="2">
    <source>
        <dbReference type="EMBL" id="MED6151075.1"/>
    </source>
</evidence>
<comment type="caution">
    <text evidence="2">The sequence shown here is derived from an EMBL/GenBank/DDBJ whole genome shotgun (WGS) entry which is preliminary data.</text>
</comment>
<gene>
    <name evidence="2" type="ORF">PIB30_078802</name>
</gene>
<name>A0ABU6TRM2_9FABA</name>
<dbReference type="Proteomes" id="UP001341840">
    <property type="component" value="Unassembled WGS sequence"/>
</dbReference>
<protein>
    <submittedName>
        <fullName evidence="2">Uncharacterized protein</fullName>
    </submittedName>
</protein>
<feature type="compositionally biased region" description="Polar residues" evidence="1">
    <location>
        <begin position="134"/>
        <end position="145"/>
    </location>
</feature>
<accession>A0ABU6TRM2</accession>